<keyword evidence="3" id="KW-1185">Reference proteome</keyword>
<organism evidence="2 3">
    <name type="scientific">Oceanisphaera profunda</name>
    <dbReference type="NCBI Taxonomy" id="1416627"/>
    <lineage>
        <taxon>Bacteria</taxon>
        <taxon>Pseudomonadati</taxon>
        <taxon>Pseudomonadota</taxon>
        <taxon>Gammaproteobacteria</taxon>
        <taxon>Aeromonadales</taxon>
        <taxon>Aeromonadaceae</taxon>
        <taxon>Oceanisphaera</taxon>
    </lineage>
</organism>
<dbReference type="EMBL" id="CP021377">
    <property type="protein sequence ID" value="ART83330.1"/>
    <property type="molecule type" value="Genomic_DNA"/>
</dbReference>
<gene>
    <name evidence="2" type="ORF">CBP31_12440</name>
</gene>
<evidence type="ECO:0000313" key="2">
    <source>
        <dbReference type="EMBL" id="ART83330.1"/>
    </source>
</evidence>
<evidence type="ECO:0000259" key="1">
    <source>
        <dbReference type="PROSITE" id="PS50943"/>
    </source>
</evidence>
<dbReference type="PROSITE" id="PS50943">
    <property type="entry name" value="HTH_CROC1"/>
    <property type="match status" value="1"/>
</dbReference>
<proteinExistence type="predicted"/>
<dbReference type="GO" id="GO:0003677">
    <property type="term" value="F:DNA binding"/>
    <property type="evidence" value="ECO:0007669"/>
    <property type="project" value="InterPro"/>
</dbReference>
<dbReference type="Gene3D" id="1.10.260.40">
    <property type="entry name" value="lambda repressor-like DNA-binding domains"/>
    <property type="match status" value="1"/>
</dbReference>
<dbReference type="SMART" id="SM00530">
    <property type="entry name" value="HTH_XRE"/>
    <property type="match status" value="1"/>
</dbReference>
<name>A0A1Y0D732_9GAMM</name>
<dbReference type="Pfam" id="PF01381">
    <property type="entry name" value="HTH_3"/>
    <property type="match status" value="1"/>
</dbReference>
<dbReference type="RefSeq" id="WP_087037764.1">
    <property type="nucleotide sequence ID" value="NZ_CP021377.1"/>
</dbReference>
<feature type="domain" description="HTH cro/C1-type" evidence="1">
    <location>
        <begin position="33"/>
        <end position="63"/>
    </location>
</feature>
<dbReference type="AlphaFoldDB" id="A0A1Y0D732"/>
<dbReference type="InterPro" id="IPR001387">
    <property type="entry name" value="Cro/C1-type_HTH"/>
</dbReference>
<dbReference type="Proteomes" id="UP000243937">
    <property type="component" value="Chromosome"/>
</dbReference>
<dbReference type="KEGG" id="opf:CBP31_12440"/>
<dbReference type="OrthoDB" id="129597at2"/>
<accession>A0A1Y0D732</accession>
<dbReference type="InterPro" id="IPR010982">
    <property type="entry name" value="Lambda_DNA-bd_dom_sf"/>
</dbReference>
<dbReference type="CDD" id="cd00093">
    <property type="entry name" value="HTH_XRE"/>
    <property type="match status" value="1"/>
</dbReference>
<protein>
    <submittedName>
        <fullName evidence="2">Transcriptional regulator</fullName>
    </submittedName>
</protein>
<sequence length="100" mass="11013">MARKLSDMLASRSTKSRDRIEKTADKMLIEVKIQAVREELAMSQAELAAAMGISQPSVAALEQRGADMKISSMKRYVEAAGGKMRIDIELPTGKHIGFNF</sequence>
<dbReference type="SUPFAM" id="SSF47413">
    <property type="entry name" value="lambda repressor-like DNA-binding domains"/>
    <property type="match status" value="1"/>
</dbReference>
<reference evidence="2 3" key="1">
    <citation type="journal article" date="2014" name="Int. J. Syst. Evol. Microbiol.">
        <title>Oceanisphaera profunda sp. nov., a marine bacterium isolated from deep-sea sediment, and emended description of the genus Oceanisphaera.</title>
        <authorList>
            <person name="Xu Z."/>
            <person name="Zhang X.Y."/>
            <person name="Su H.N."/>
            <person name="Yu Z.C."/>
            <person name="Liu C."/>
            <person name="Li H."/>
            <person name="Chen X.L."/>
            <person name="Song X.Y."/>
            <person name="Xie B.B."/>
            <person name="Qin Q.L."/>
            <person name="Zhou B.C."/>
            <person name="Shi M."/>
            <person name="Huang Y."/>
            <person name="Zhang Y.Z."/>
        </authorList>
    </citation>
    <scope>NUCLEOTIDE SEQUENCE [LARGE SCALE GENOMIC DNA]</scope>
    <source>
        <strain evidence="2 3">SM1222</strain>
    </source>
</reference>
<evidence type="ECO:0000313" key="3">
    <source>
        <dbReference type="Proteomes" id="UP000243937"/>
    </source>
</evidence>